<comment type="caution">
    <text evidence="1">The sequence shown here is derived from an EMBL/GenBank/DDBJ whole genome shotgun (WGS) entry which is preliminary data.</text>
</comment>
<name>A0ABT0HLU9_9BACT</name>
<reference evidence="1 2" key="1">
    <citation type="submission" date="2022-04" db="EMBL/GenBank/DDBJ databases">
        <title>Spirosoma sp. strain RP8 genome sequencing and assembly.</title>
        <authorList>
            <person name="Jung Y."/>
        </authorList>
    </citation>
    <scope>NUCLEOTIDE SEQUENCE [LARGE SCALE GENOMIC DNA]</scope>
    <source>
        <strain evidence="1 2">RP8</strain>
    </source>
</reference>
<evidence type="ECO:0000313" key="1">
    <source>
        <dbReference type="EMBL" id="MCK8493138.1"/>
    </source>
</evidence>
<proteinExistence type="predicted"/>
<accession>A0ABT0HLU9</accession>
<dbReference type="EMBL" id="JALPRF010000002">
    <property type="protein sequence ID" value="MCK8493138.1"/>
    <property type="molecule type" value="Genomic_DNA"/>
</dbReference>
<evidence type="ECO:0000313" key="2">
    <source>
        <dbReference type="Proteomes" id="UP001202180"/>
    </source>
</evidence>
<dbReference type="Proteomes" id="UP001202180">
    <property type="component" value="Unassembled WGS sequence"/>
</dbReference>
<keyword evidence="2" id="KW-1185">Reference proteome</keyword>
<protein>
    <submittedName>
        <fullName evidence="1">Uncharacterized protein</fullName>
    </submittedName>
</protein>
<organism evidence="1 2">
    <name type="scientific">Spirosoma liriopis</name>
    <dbReference type="NCBI Taxonomy" id="2937440"/>
    <lineage>
        <taxon>Bacteria</taxon>
        <taxon>Pseudomonadati</taxon>
        <taxon>Bacteroidota</taxon>
        <taxon>Cytophagia</taxon>
        <taxon>Cytophagales</taxon>
        <taxon>Cytophagaceae</taxon>
        <taxon>Spirosoma</taxon>
    </lineage>
</organism>
<dbReference type="RefSeq" id="WP_248477718.1">
    <property type="nucleotide sequence ID" value="NZ_JALPRF010000002.1"/>
</dbReference>
<gene>
    <name evidence="1" type="ORF">M0L20_14810</name>
</gene>
<sequence>MMNHNSYIKDSLVFFEIVSKGIKHTLSDSEVVNLTMLFALGLERILKGILYSVNPIYILVAPEFKNSLPIFYKSKIIADAASIKEIADNPNEDVITFKNSLLRAQIVSKVTYDNKSLLFTIANARDIIAHHELSKLNYETLKLLLLRDYYPLMKSFADELIIKNNSIFHGKHIQLAKYSSKLQDTIEKQIELRFDAIRATFKMLKNNPGYISDKDFLTRESFNKGNKFITVCPCCENEALIYSKPIFEFNHYTKIDVKIGYEIKKLKCFYCKLEIEDYKELDYLEVSIPKQDEQEHLCARCGEVIDNDSGTGLCAGCDEYYGTEN</sequence>